<sequence length="529" mass="57401">MASSITGIRIMAAPVGTVATVYVAAGFDAVSLERMVRGVASGQQPSQAPERPDAFINLVSDDSDVELDDGSATRATVDPHVAIQTADKLPVERKEPAPEDGSISPALSYLTLDEHRNELGNHNNAELELDAAPEEAREQTLSPYSRLLALQSSDHDSDDDLPVDNDRSGYAGVIERDEDPTERLLNDDIGAIRTFLQDSSTELHRHMQLLSDEASPSAPPSHRSLRLGGSHGGSNQRIGQRSETSDLNVKRWSQNPSSDFTFGGKGNRRGLPVHGARVQKLTLDRPVPVDSDSVSVALPKSEYAKSRRLVVPANPSLPIAAIYMRGDCQFIHRRTRYHIAQFSLPSEKYRRDAVSRHVVDAISLDDSTVVIAYDRGPSQASCLTLDAEHPYLVDLPHKGHTTVIEHRHTGTSSPNPGISAIAGMPADNRHRRFLSGGRDGTVRVWKLSGSQGRSLQAESVQLPLSPGQPVRSLACRSSDGRTFVCHARHISSAHVEAPRPATPALLSAAPLQVHVHPQNPHVVLLEVRT</sequence>
<dbReference type="STRING" id="650164.K5WJS5"/>
<feature type="compositionally biased region" description="Polar residues" evidence="2">
    <location>
        <begin position="235"/>
        <end position="260"/>
    </location>
</feature>
<dbReference type="EMBL" id="JH930469">
    <property type="protein sequence ID" value="EKM59665.1"/>
    <property type="molecule type" value="Genomic_DNA"/>
</dbReference>
<dbReference type="PROSITE" id="PS50082">
    <property type="entry name" value="WD_REPEATS_2"/>
    <property type="match status" value="1"/>
</dbReference>
<protein>
    <recommendedName>
        <fullName evidence="5">WD40 repeat-like protein</fullName>
    </recommendedName>
</protein>
<dbReference type="OrthoDB" id="1897642at2759"/>
<dbReference type="Proteomes" id="UP000008370">
    <property type="component" value="Unassembled WGS sequence"/>
</dbReference>
<reference evidence="3 4" key="1">
    <citation type="journal article" date="2012" name="BMC Genomics">
        <title>Comparative genomics of the white-rot fungi, Phanerochaete carnosa and P. chrysosporium, to elucidate the genetic basis of the distinct wood types they colonize.</title>
        <authorList>
            <person name="Suzuki H."/>
            <person name="MacDonald J."/>
            <person name="Syed K."/>
            <person name="Salamov A."/>
            <person name="Hori C."/>
            <person name="Aerts A."/>
            <person name="Henrissat B."/>
            <person name="Wiebenga A."/>
            <person name="vanKuyk P.A."/>
            <person name="Barry K."/>
            <person name="Lindquist E."/>
            <person name="LaButti K."/>
            <person name="Lapidus A."/>
            <person name="Lucas S."/>
            <person name="Coutinho P."/>
            <person name="Gong Y."/>
            <person name="Samejima M."/>
            <person name="Mahadevan R."/>
            <person name="Abou-Zaid M."/>
            <person name="de Vries R.P."/>
            <person name="Igarashi K."/>
            <person name="Yadav J.S."/>
            <person name="Grigoriev I.V."/>
            <person name="Master E.R."/>
        </authorList>
    </citation>
    <scope>NUCLEOTIDE SEQUENCE [LARGE SCALE GENOMIC DNA]</scope>
    <source>
        <strain evidence="3 4">HHB-10118-sp</strain>
    </source>
</reference>
<dbReference type="Gene3D" id="2.130.10.10">
    <property type="entry name" value="YVTN repeat-like/Quinoprotein amine dehydrogenase"/>
    <property type="match status" value="1"/>
</dbReference>
<evidence type="ECO:0000256" key="2">
    <source>
        <dbReference type="SAM" id="MobiDB-lite"/>
    </source>
</evidence>
<gene>
    <name evidence="3" type="ORF">PHACADRAFT_86715</name>
</gene>
<dbReference type="InterPro" id="IPR001680">
    <property type="entry name" value="WD40_rpt"/>
</dbReference>
<dbReference type="HOGENOM" id="CLU_514934_0_0_1"/>
<dbReference type="KEGG" id="pco:PHACADRAFT_86715"/>
<dbReference type="GeneID" id="18920556"/>
<evidence type="ECO:0008006" key="5">
    <source>
        <dbReference type="Google" id="ProtNLM"/>
    </source>
</evidence>
<feature type="region of interest" description="Disordered" evidence="2">
    <location>
        <begin position="153"/>
        <end position="182"/>
    </location>
</feature>
<feature type="repeat" description="WD" evidence="1">
    <location>
        <begin position="433"/>
        <end position="448"/>
    </location>
</feature>
<proteinExistence type="predicted"/>
<keyword evidence="1" id="KW-0853">WD repeat</keyword>
<dbReference type="SUPFAM" id="SSF101898">
    <property type="entry name" value="NHL repeat"/>
    <property type="match status" value="1"/>
</dbReference>
<dbReference type="InParanoid" id="K5WJS5"/>
<feature type="region of interest" description="Disordered" evidence="2">
    <location>
        <begin position="211"/>
        <end position="268"/>
    </location>
</feature>
<dbReference type="AlphaFoldDB" id="K5WJS5"/>
<name>K5WJS5_PHACS</name>
<dbReference type="InterPro" id="IPR015943">
    <property type="entry name" value="WD40/YVTN_repeat-like_dom_sf"/>
</dbReference>
<evidence type="ECO:0000313" key="4">
    <source>
        <dbReference type="Proteomes" id="UP000008370"/>
    </source>
</evidence>
<evidence type="ECO:0000256" key="1">
    <source>
        <dbReference type="PROSITE-ProRule" id="PRU00221"/>
    </source>
</evidence>
<evidence type="ECO:0000313" key="3">
    <source>
        <dbReference type="EMBL" id="EKM59665.1"/>
    </source>
</evidence>
<keyword evidence="4" id="KW-1185">Reference proteome</keyword>
<organism evidence="3 4">
    <name type="scientific">Phanerochaete carnosa (strain HHB-10118-sp)</name>
    <name type="common">White-rot fungus</name>
    <name type="synonym">Peniophora carnosa</name>
    <dbReference type="NCBI Taxonomy" id="650164"/>
    <lineage>
        <taxon>Eukaryota</taxon>
        <taxon>Fungi</taxon>
        <taxon>Dikarya</taxon>
        <taxon>Basidiomycota</taxon>
        <taxon>Agaricomycotina</taxon>
        <taxon>Agaricomycetes</taxon>
        <taxon>Polyporales</taxon>
        <taxon>Phanerochaetaceae</taxon>
        <taxon>Phanerochaete</taxon>
    </lineage>
</organism>
<accession>K5WJS5</accession>
<dbReference type="RefSeq" id="XP_007392223.1">
    <property type="nucleotide sequence ID" value="XM_007392161.1"/>
</dbReference>